<keyword evidence="5" id="KW-1185">Reference proteome</keyword>
<dbReference type="EMBL" id="GL629795">
    <property type="protein sequence ID" value="EFX00792.1"/>
    <property type="molecule type" value="Genomic_DNA"/>
</dbReference>
<feature type="domain" description="AB hydrolase-1" evidence="3">
    <location>
        <begin position="87"/>
        <end position="224"/>
    </location>
</feature>
<dbReference type="GeneID" id="25974799"/>
<dbReference type="GO" id="GO:0006508">
    <property type="term" value="P:proteolysis"/>
    <property type="evidence" value="ECO:0007669"/>
    <property type="project" value="InterPro"/>
</dbReference>
<dbReference type="InterPro" id="IPR002410">
    <property type="entry name" value="Peptidase_S33"/>
</dbReference>
<dbReference type="Gene3D" id="3.40.50.1820">
    <property type="entry name" value="alpha/beta hydrolase"/>
    <property type="match status" value="1"/>
</dbReference>
<evidence type="ECO:0000256" key="1">
    <source>
        <dbReference type="ARBA" id="ARBA00010088"/>
    </source>
</evidence>
<keyword evidence="2" id="KW-0378">Hydrolase</keyword>
<dbReference type="OrthoDB" id="1898734at2759"/>
<organism evidence="5">
    <name type="scientific">Grosmannia clavigera (strain kw1407 / UAMH 11150)</name>
    <name type="common">Blue stain fungus</name>
    <name type="synonym">Graphiocladiella clavigera</name>
    <dbReference type="NCBI Taxonomy" id="655863"/>
    <lineage>
        <taxon>Eukaryota</taxon>
        <taxon>Fungi</taxon>
        <taxon>Dikarya</taxon>
        <taxon>Ascomycota</taxon>
        <taxon>Pezizomycotina</taxon>
        <taxon>Sordariomycetes</taxon>
        <taxon>Sordariomycetidae</taxon>
        <taxon>Ophiostomatales</taxon>
        <taxon>Ophiostomataceae</taxon>
        <taxon>Leptographium</taxon>
    </lineage>
</organism>
<comment type="similarity">
    <text evidence="1">Belongs to the peptidase S33 family.</text>
</comment>
<dbReference type="InterPro" id="IPR051601">
    <property type="entry name" value="Serine_prot/Carboxylest_S33"/>
</dbReference>
<evidence type="ECO:0000313" key="4">
    <source>
        <dbReference type="EMBL" id="EFX00792.1"/>
    </source>
</evidence>
<dbReference type="GO" id="GO:0008233">
    <property type="term" value="F:peptidase activity"/>
    <property type="evidence" value="ECO:0007669"/>
    <property type="project" value="InterPro"/>
</dbReference>
<accession>F0XNC6</accession>
<protein>
    <submittedName>
        <fullName evidence="4">Proline iminopeptidase</fullName>
    </submittedName>
</protein>
<proteinExistence type="inferred from homology"/>
<gene>
    <name evidence="4" type="ORF">CMQ_1873</name>
</gene>
<evidence type="ECO:0000256" key="2">
    <source>
        <dbReference type="ARBA" id="ARBA00022801"/>
    </source>
</evidence>
<name>F0XNC6_GROCL</name>
<evidence type="ECO:0000313" key="5">
    <source>
        <dbReference type="Proteomes" id="UP000007796"/>
    </source>
</evidence>
<dbReference type="HOGENOM" id="CLU_024518_2_0_1"/>
<reference evidence="4 5" key="1">
    <citation type="journal article" date="2011" name="Proc. Natl. Acad. Sci. U.S.A.">
        <title>Genome and transcriptome analyses of the mountain pine beetle-fungal symbiont Grosmannia clavigera, a lodgepole pine pathogen.</title>
        <authorList>
            <person name="DiGuistini S."/>
            <person name="Wang Y."/>
            <person name="Liao N.Y."/>
            <person name="Taylor G."/>
            <person name="Tanguay P."/>
            <person name="Feau N."/>
            <person name="Henrissat B."/>
            <person name="Chan S.K."/>
            <person name="Hesse-Orce U."/>
            <person name="Alamouti S.M."/>
            <person name="Tsui C.K.M."/>
            <person name="Docking R.T."/>
            <person name="Levasseur A."/>
            <person name="Haridas S."/>
            <person name="Robertson G."/>
            <person name="Birol I."/>
            <person name="Holt R.A."/>
            <person name="Marra M.A."/>
            <person name="Hamelin R.C."/>
            <person name="Hirst M."/>
            <person name="Jones S.J.M."/>
            <person name="Bohlmann J."/>
            <person name="Breuil C."/>
        </authorList>
    </citation>
    <scope>NUCLEOTIDE SEQUENCE [LARGE SCALE GENOMIC DNA]</scope>
    <source>
        <strain evidence="5">kw1407 / UAMH 11150</strain>
    </source>
</reference>
<dbReference type="PRINTS" id="PR00793">
    <property type="entry name" value="PROAMNOPTASE"/>
</dbReference>
<dbReference type="STRING" id="655863.F0XNC6"/>
<dbReference type="InterPro" id="IPR029058">
    <property type="entry name" value="AB_hydrolase_fold"/>
</dbReference>
<sequence>MSLPVPPAKIHQSSALQKNGYSVSELEFGVPLDYRQPDGEQISLTVRVIAGKQDAPGLRPAAEKAVAVYLVGGPGSDNPPTMQTDINNFYLDLGFQLLYMDYRGTGSSTPIRANQPPLQGCPADKQAGLLSLFRQDNIVRDLEAVRKTLLGPGRTWTLVGQSYGGWLAFTYLSFYPEGLREVFLTGAVPPVGVHPDVVYGHTYQSTIRACDAFYDRYPAHVASVRTIVQHIVTHGGNAIAMPNGGGATLSAERFLCLGRTLGTMDGEERADRELQRCLADIATKGSLSVATLRHIDGWLRFEDRPLYAVLHEPIYGEPGIQAGWSAWRVGRSLDQYWWLPASGELDRDPDPMQTPLARACSGADVQLAQRFRSERIYLSGEHVYPFHYSQFAALRPLRAVADLLAQKADWDPLFDAQRLRANTVPVAALAYERDMFVDAALGRQTYHATGAMRYDESRDLLHTAIKDRPDIVLPWTWSILHHVGDRAPEA</sequence>
<dbReference type="AlphaFoldDB" id="F0XNC6"/>
<dbReference type="RefSeq" id="XP_014170274.1">
    <property type="nucleotide sequence ID" value="XM_014314799.1"/>
</dbReference>
<dbReference type="PANTHER" id="PTHR43248:SF2">
    <property type="entry name" value="PROLYL AMINOPEPTIDASE"/>
    <property type="match status" value="1"/>
</dbReference>
<dbReference type="Proteomes" id="UP000007796">
    <property type="component" value="Unassembled WGS sequence"/>
</dbReference>
<dbReference type="eggNOG" id="ENOG502QSNW">
    <property type="taxonomic scope" value="Eukaryota"/>
</dbReference>
<dbReference type="Pfam" id="PF00561">
    <property type="entry name" value="Abhydrolase_1"/>
    <property type="match status" value="1"/>
</dbReference>
<dbReference type="PANTHER" id="PTHR43248">
    <property type="entry name" value="2-SUCCINYL-6-HYDROXY-2,4-CYCLOHEXADIENE-1-CARBOXYLATE SYNTHASE"/>
    <property type="match status" value="1"/>
</dbReference>
<evidence type="ECO:0000259" key="3">
    <source>
        <dbReference type="Pfam" id="PF00561"/>
    </source>
</evidence>
<dbReference type="SUPFAM" id="SSF53474">
    <property type="entry name" value="alpha/beta-Hydrolases"/>
    <property type="match status" value="1"/>
</dbReference>
<dbReference type="InParanoid" id="F0XNC6"/>
<dbReference type="InterPro" id="IPR000073">
    <property type="entry name" value="AB_hydrolase_1"/>
</dbReference>